<keyword evidence="3 6" id="KW-0812">Transmembrane</keyword>
<feature type="domain" description="EamA" evidence="7">
    <location>
        <begin position="167"/>
        <end position="302"/>
    </location>
</feature>
<keyword evidence="2" id="KW-1003">Cell membrane</keyword>
<dbReference type="Gene3D" id="1.10.3730.20">
    <property type="match status" value="1"/>
</dbReference>
<evidence type="ECO:0000256" key="6">
    <source>
        <dbReference type="SAM" id="Phobius"/>
    </source>
</evidence>
<reference evidence="8 9" key="1">
    <citation type="submission" date="2019-08" db="EMBL/GenBank/DDBJ databases">
        <title>Archangium and Cystobacter genomes.</title>
        <authorList>
            <person name="Chen I.-C.K."/>
            <person name="Wielgoss S."/>
        </authorList>
    </citation>
    <scope>NUCLEOTIDE SEQUENCE [LARGE SCALE GENOMIC DNA]</scope>
    <source>
        <strain evidence="8 9">Cbm 6</strain>
    </source>
</reference>
<keyword evidence="5 6" id="KW-0472">Membrane</keyword>
<keyword evidence="4 6" id="KW-1133">Transmembrane helix</keyword>
<evidence type="ECO:0000313" key="8">
    <source>
        <dbReference type="EMBL" id="WNG52549.1"/>
    </source>
</evidence>
<feature type="transmembrane region" description="Helical" evidence="6">
    <location>
        <begin position="198"/>
        <end position="218"/>
    </location>
</feature>
<feature type="transmembrane region" description="Helical" evidence="6">
    <location>
        <begin position="170"/>
        <end position="186"/>
    </location>
</feature>
<evidence type="ECO:0000259" key="7">
    <source>
        <dbReference type="Pfam" id="PF00892"/>
    </source>
</evidence>
<name>A0ABY9XAX4_9BACT</name>
<evidence type="ECO:0000256" key="5">
    <source>
        <dbReference type="ARBA" id="ARBA00023136"/>
    </source>
</evidence>
<feature type="transmembrane region" description="Helical" evidence="6">
    <location>
        <begin position="230"/>
        <end position="249"/>
    </location>
</feature>
<dbReference type="Pfam" id="PF00892">
    <property type="entry name" value="EamA"/>
    <property type="match status" value="2"/>
</dbReference>
<dbReference type="PANTHER" id="PTHR42920">
    <property type="entry name" value="OS03G0707200 PROTEIN-RELATED"/>
    <property type="match status" value="1"/>
</dbReference>
<feature type="transmembrane region" description="Helical" evidence="6">
    <location>
        <begin position="51"/>
        <end position="70"/>
    </location>
</feature>
<accession>A0ABY9XAX4</accession>
<feature type="transmembrane region" description="Helical" evidence="6">
    <location>
        <begin position="261"/>
        <end position="279"/>
    </location>
</feature>
<keyword evidence="9" id="KW-1185">Reference proteome</keyword>
<evidence type="ECO:0000313" key="9">
    <source>
        <dbReference type="Proteomes" id="UP001611383"/>
    </source>
</evidence>
<feature type="transmembrane region" description="Helical" evidence="6">
    <location>
        <begin position="112"/>
        <end position="132"/>
    </location>
</feature>
<dbReference type="SUPFAM" id="SSF103481">
    <property type="entry name" value="Multidrug resistance efflux transporter EmrE"/>
    <property type="match status" value="2"/>
</dbReference>
<dbReference type="InterPro" id="IPR000620">
    <property type="entry name" value="EamA_dom"/>
</dbReference>
<dbReference type="InterPro" id="IPR037185">
    <property type="entry name" value="EmrE-like"/>
</dbReference>
<organism evidence="8 9">
    <name type="scientific">Archangium minus</name>
    <dbReference type="NCBI Taxonomy" id="83450"/>
    <lineage>
        <taxon>Bacteria</taxon>
        <taxon>Pseudomonadati</taxon>
        <taxon>Myxococcota</taxon>
        <taxon>Myxococcia</taxon>
        <taxon>Myxococcales</taxon>
        <taxon>Cystobacterineae</taxon>
        <taxon>Archangiaceae</taxon>
        <taxon>Archangium</taxon>
    </lineage>
</organism>
<dbReference type="PANTHER" id="PTHR42920:SF11">
    <property type="entry name" value="INNER MEMBRANE PROTEIN YTFF"/>
    <property type="match status" value="1"/>
</dbReference>
<feature type="transmembrane region" description="Helical" evidence="6">
    <location>
        <begin position="139"/>
        <end position="158"/>
    </location>
</feature>
<dbReference type="Proteomes" id="UP001611383">
    <property type="component" value="Chromosome"/>
</dbReference>
<comment type="subcellular location">
    <subcellularLocation>
        <location evidence="1">Cell membrane</location>
        <topology evidence="1">Multi-pass membrane protein</topology>
    </subcellularLocation>
</comment>
<protein>
    <submittedName>
        <fullName evidence="8">DMT family transporter</fullName>
    </submittedName>
</protein>
<gene>
    <name evidence="8" type="ORF">F0U60_23685</name>
</gene>
<evidence type="ECO:0000256" key="3">
    <source>
        <dbReference type="ARBA" id="ARBA00022692"/>
    </source>
</evidence>
<feature type="transmembrane region" description="Helical" evidence="6">
    <location>
        <begin position="285"/>
        <end position="302"/>
    </location>
</feature>
<dbReference type="EMBL" id="CP043494">
    <property type="protein sequence ID" value="WNG52549.1"/>
    <property type="molecule type" value="Genomic_DNA"/>
</dbReference>
<sequence length="305" mass="31640">MSTPSTAVVSAPDAAPRAFSLSDLALVLVVIIWGTNYTVVKEALSSIPPLAFMALRFGLAAVAMAVVLHVREGWKPLPRATLLKLVGLGFVGNTVYQVCFVVGLAHTTAANSGMLASGTPVVTALLGAALGVDRLRRPLAMGLALAVPGMLLIVSARGPELDASTRMGDFLILGASLCWALYTVGIRSLGNELSALRITALTMITGAPGVVLLGLPSIMELKLESIGPGAWLGVVYSALGPLVLAYVVWSRSVQAVGSSRTAIYNSGTPVVAAFTAWLVRGENPTWLQAVGSALVITGVLVSRRR</sequence>
<feature type="transmembrane region" description="Helical" evidence="6">
    <location>
        <begin position="82"/>
        <end position="106"/>
    </location>
</feature>
<proteinExistence type="predicted"/>
<feature type="domain" description="EamA" evidence="7">
    <location>
        <begin position="23"/>
        <end position="154"/>
    </location>
</feature>
<evidence type="ECO:0000256" key="2">
    <source>
        <dbReference type="ARBA" id="ARBA00022475"/>
    </source>
</evidence>
<evidence type="ECO:0000256" key="1">
    <source>
        <dbReference type="ARBA" id="ARBA00004651"/>
    </source>
</evidence>
<feature type="transmembrane region" description="Helical" evidence="6">
    <location>
        <begin position="21"/>
        <end position="39"/>
    </location>
</feature>
<evidence type="ECO:0000256" key="4">
    <source>
        <dbReference type="ARBA" id="ARBA00022989"/>
    </source>
</evidence>
<dbReference type="InterPro" id="IPR051258">
    <property type="entry name" value="Diverse_Substrate_Transporter"/>
</dbReference>